<dbReference type="InterPro" id="IPR025948">
    <property type="entry name" value="HTH-like_dom"/>
</dbReference>
<dbReference type="Pfam" id="PF13276">
    <property type="entry name" value="HTH_21"/>
    <property type="match status" value="1"/>
</dbReference>
<dbReference type="EMBL" id="JAUKPO010000068">
    <property type="protein sequence ID" value="MDO1451588.1"/>
    <property type="molecule type" value="Genomic_DNA"/>
</dbReference>
<name>A0ABT8RJW9_9BACT</name>
<evidence type="ECO:0000313" key="3">
    <source>
        <dbReference type="EMBL" id="MDO1451588.1"/>
    </source>
</evidence>
<protein>
    <submittedName>
        <fullName evidence="3">IS3 family transposase</fullName>
    </submittedName>
</protein>
<keyword evidence="4" id="KW-1185">Reference proteome</keyword>
<feature type="region of interest" description="Disordered" evidence="1">
    <location>
        <begin position="1"/>
        <end position="23"/>
    </location>
</feature>
<dbReference type="RefSeq" id="WP_302042385.1">
    <property type="nucleotide sequence ID" value="NZ_JAUKPO010000068.1"/>
</dbReference>
<gene>
    <name evidence="3" type="ORF">Q0590_35275</name>
</gene>
<feature type="domain" description="HTH-like" evidence="2">
    <location>
        <begin position="91"/>
        <end position="142"/>
    </location>
</feature>
<proteinExistence type="predicted"/>
<evidence type="ECO:0000256" key="1">
    <source>
        <dbReference type="SAM" id="MobiDB-lite"/>
    </source>
</evidence>
<comment type="caution">
    <text evidence="3">The sequence shown here is derived from an EMBL/GenBank/DDBJ whole genome shotgun (WGS) entry which is preliminary data.</text>
</comment>
<dbReference type="Proteomes" id="UP001168528">
    <property type="component" value="Unassembled WGS sequence"/>
</dbReference>
<accession>A0ABT8RJW9</accession>
<sequence>MEAKFSSRAASVFERPADTQSEEQIDPEQLYAKIGSLELENEFLKKLEETGLNQLKAMIDRENELSIRAQCDLLGLNRSVLYYQPIGETEENQRIMRLLDERYLNYPTEGVLQLQDYLRAEGYQVNHKRVRRLLRKMGIMAIFLSLI</sequence>
<reference evidence="3" key="1">
    <citation type="submission" date="2023-07" db="EMBL/GenBank/DDBJ databases">
        <title>The genome sequence of Rhodocytophaga aerolata KACC 12507.</title>
        <authorList>
            <person name="Zhang X."/>
        </authorList>
    </citation>
    <scope>NUCLEOTIDE SEQUENCE</scope>
    <source>
        <strain evidence="3">KACC 12507</strain>
    </source>
</reference>
<evidence type="ECO:0000313" key="4">
    <source>
        <dbReference type="Proteomes" id="UP001168528"/>
    </source>
</evidence>
<organism evidence="3 4">
    <name type="scientific">Rhodocytophaga aerolata</name>
    <dbReference type="NCBI Taxonomy" id="455078"/>
    <lineage>
        <taxon>Bacteria</taxon>
        <taxon>Pseudomonadati</taxon>
        <taxon>Bacteroidota</taxon>
        <taxon>Cytophagia</taxon>
        <taxon>Cytophagales</taxon>
        <taxon>Rhodocytophagaceae</taxon>
        <taxon>Rhodocytophaga</taxon>
    </lineage>
</organism>
<evidence type="ECO:0000259" key="2">
    <source>
        <dbReference type="Pfam" id="PF13276"/>
    </source>
</evidence>